<dbReference type="SMART" id="SM00343">
    <property type="entry name" value="ZnF_C2HC"/>
    <property type="match status" value="1"/>
</dbReference>
<dbReference type="Proteomes" id="UP000652761">
    <property type="component" value="Unassembled WGS sequence"/>
</dbReference>
<keyword evidence="1" id="KW-0863">Zinc-finger</keyword>
<feature type="compositionally biased region" description="Basic residues" evidence="2">
    <location>
        <begin position="517"/>
        <end position="530"/>
    </location>
</feature>
<keyword evidence="1" id="KW-0862">Zinc</keyword>
<dbReference type="Gene3D" id="4.10.60.10">
    <property type="entry name" value="Zinc finger, CCHC-type"/>
    <property type="match status" value="1"/>
</dbReference>
<comment type="caution">
    <text evidence="4">The sequence shown here is derived from an EMBL/GenBank/DDBJ whole genome shotgun (WGS) entry which is preliminary data.</text>
</comment>
<keyword evidence="5" id="KW-1185">Reference proteome</keyword>
<feature type="region of interest" description="Disordered" evidence="2">
    <location>
        <begin position="215"/>
        <end position="244"/>
    </location>
</feature>
<feature type="region of interest" description="Disordered" evidence="2">
    <location>
        <begin position="477"/>
        <end position="530"/>
    </location>
</feature>
<dbReference type="GO" id="GO:0003676">
    <property type="term" value="F:nucleic acid binding"/>
    <property type="evidence" value="ECO:0007669"/>
    <property type="project" value="InterPro"/>
</dbReference>
<name>A0A843W8A7_COLES</name>
<dbReference type="InterPro" id="IPR001878">
    <property type="entry name" value="Znf_CCHC"/>
</dbReference>
<dbReference type="PANTHER" id="PTHR34676:SF17">
    <property type="entry name" value="OS06G0684500 PROTEIN"/>
    <property type="match status" value="1"/>
</dbReference>
<feature type="domain" description="CCHC-type" evidence="3">
    <location>
        <begin position="290"/>
        <end position="305"/>
    </location>
</feature>
<gene>
    <name evidence="4" type="ORF">Taro_040182</name>
</gene>
<keyword evidence="1" id="KW-0479">Metal-binding</keyword>
<feature type="compositionally biased region" description="Basic and acidic residues" evidence="2">
    <location>
        <begin position="483"/>
        <end position="496"/>
    </location>
</feature>
<accession>A0A843W8A7</accession>
<dbReference type="AlphaFoldDB" id="A0A843W8A7"/>
<dbReference type="PANTHER" id="PTHR34676">
    <property type="entry name" value="DUF4219 DOMAIN-CONTAINING PROTEIN-RELATED"/>
    <property type="match status" value="1"/>
</dbReference>
<evidence type="ECO:0000313" key="4">
    <source>
        <dbReference type="EMBL" id="MQM07343.1"/>
    </source>
</evidence>
<organism evidence="4 5">
    <name type="scientific">Colocasia esculenta</name>
    <name type="common">Wild taro</name>
    <name type="synonym">Arum esculentum</name>
    <dbReference type="NCBI Taxonomy" id="4460"/>
    <lineage>
        <taxon>Eukaryota</taxon>
        <taxon>Viridiplantae</taxon>
        <taxon>Streptophyta</taxon>
        <taxon>Embryophyta</taxon>
        <taxon>Tracheophyta</taxon>
        <taxon>Spermatophyta</taxon>
        <taxon>Magnoliopsida</taxon>
        <taxon>Liliopsida</taxon>
        <taxon>Araceae</taxon>
        <taxon>Aroideae</taxon>
        <taxon>Colocasieae</taxon>
        <taxon>Colocasia</taxon>
    </lineage>
</organism>
<dbReference type="GO" id="GO:0008270">
    <property type="term" value="F:zinc ion binding"/>
    <property type="evidence" value="ECO:0007669"/>
    <property type="project" value="UniProtKB-KW"/>
</dbReference>
<dbReference type="EMBL" id="NMUH01003852">
    <property type="protein sequence ID" value="MQM07343.1"/>
    <property type="molecule type" value="Genomic_DNA"/>
</dbReference>
<dbReference type="PROSITE" id="PS50158">
    <property type="entry name" value="ZF_CCHC"/>
    <property type="match status" value="1"/>
</dbReference>
<evidence type="ECO:0000259" key="3">
    <source>
        <dbReference type="PROSITE" id="PS50158"/>
    </source>
</evidence>
<dbReference type="Pfam" id="PF14223">
    <property type="entry name" value="Retrotran_gag_2"/>
    <property type="match status" value="1"/>
</dbReference>
<protein>
    <recommendedName>
        <fullName evidence="3">CCHC-type domain-containing protein</fullName>
    </recommendedName>
</protein>
<sequence length="530" mass="60882">MAAQGYSQGQSVNRPPLFDGEDYTYWKTRMEYFLQGLDYQIWSLVEEGDLLVTNEKDKWTEDDKKKISLNYKAKSVLCCALSKKEFNIISACKSAMEMWEKFRITYEGTNKVKKTRIDILVTQYERFQMHPGESITQMFSRFTGITNGLASLGKTYEMGDMVRKILRSLPSSWTPKVTTIEEANDLKRMSLEKLVGSLMAHEINMERLGESLRRKKHSNALKSEEDLSEEFSNNNESIEDDEDEEAMLSRRLQRILEKKKKYQSSRRYFKKNKDFKKPQVKDPKKAEPICYECKKPRHIKAECPKLKKSEFKRKDSSKKFRRYKKVVMAAVWSNRSNDSESISSEDEEEKANLAFMANIDEKVFQHYGISVVGDVSEKMGQAICSKNLRKSGFSVVNGVWSKTFMAEEIVPPSSRVSSVLRDVLDSIQSYLGELKISDDQATTTVASGHTDEIIMEEALSQGEQEDAHKNVQVDDAPIQGEQGVEKEAAPQGEHIESVPMNIEKNVESVEPSERVSSKRKRVAHRKPREK</sequence>
<evidence type="ECO:0000313" key="5">
    <source>
        <dbReference type="Proteomes" id="UP000652761"/>
    </source>
</evidence>
<evidence type="ECO:0000256" key="1">
    <source>
        <dbReference type="PROSITE-ProRule" id="PRU00047"/>
    </source>
</evidence>
<evidence type="ECO:0000256" key="2">
    <source>
        <dbReference type="SAM" id="MobiDB-lite"/>
    </source>
</evidence>
<feature type="compositionally biased region" description="Basic and acidic residues" evidence="2">
    <location>
        <begin position="504"/>
        <end position="516"/>
    </location>
</feature>
<proteinExistence type="predicted"/>
<reference evidence="4" key="1">
    <citation type="submission" date="2017-07" db="EMBL/GenBank/DDBJ databases">
        <title>Taro Niue Genome Assembly and Annotation.</title>
        <authorList>
            <person name="Atibalentja N."/>
            <person name="Keating K."/>
            <person name="Fields C.J."/>
        </authorList>
    </citation>
    <scope>NUCLEOTIDE SEQUENCE</scope>
    <source>
        <strain evidence="4">Niue_2</strain>
        <tissue evidence="4">Leaf</tissue>
    </source>
</reference>